<gene>
    <name evidence="10" type="ORF">EXY23_10435</name>
</gene>
<organism evidence="10 11">
    <name type="scientific">Roseicella aquatilis</name>
    <dbReference type="NCBI Taxonomy" id="2527868"/>
    <lineage>
        <taxon>Bacteria</taxon>
        <taxon>Pseudomonadati</taxon>
        <taxon>Pseudomonadota</taxon>
        <taxon>Alphaproteobacteria</taxon>
        <taxon>Acetobacterales</taxon>
        <taxon>Roseomonadaceae</taxon>
        <taxon>Roseicella</taxon>
    </lineage>
</organism>
<dbReference type="PANTHER" id="PTHR13604">
    <property type="entry name" value="DC12-RELATED"/>
    <property type="match status" value="1"/>
</dbReference>
<dbReference type="GO" id="GO:0008233">
    <property type="term" value="F:peptidase activity"/>
    <property type="evidence" value="ECO:0007669"/>
    <property type="project" value="UniProtKB-KW"/>
</dbReference>
<evidence type="ECO:0000256" key="4">
    <source>
        <dbReference type="ARBA" id="ARBA00022801"/>
    </source>
</evidence>
<dbReference type="RefSeq" id="WP_132288142.1">
    <property type="nucleotide sequence ID" value="NZ_SKBM01000008.1"/>
</dbReference>
<comment type="similarity">
    <text evidence="1 8">Belongs to the SOS response-associated peptidase family.</text>
</comment>
<keyword evidence="2 8" id="KW-0645">Protease</keyword>
<dbReference type="GO" id="GO:0003697">
    <property type="term" value="F:single-stranded DNA binding"/>
    <property type="evidence" value="ECO:0007669"/>
    <property type="project" value="InterPro"/>
</dbReference>
<evidence type="ECO:0000256" key="8">
    <source>
        <dbReference type="RuleBase" id="RU364100"/>
    </source>
</evidence>
<evidence type="ECO:0000256" key="9">
    <source>
        <dbReference type="SAM" id="MobiDB-lite"/>
    </source>
</evidence>
<evidence type="ECO:0000256" key="5">
    <source>
        <dbReference type="ARBA" id="ARBA00023124"/>
    </source>
</evidence>
<sequence>MQPAAGADPPGEPRPVEGIEFRDRVPGGPGLVVLRDPATGERIMASMRWGLPGKGRSGGAVLHVRAEEIAGRGPAREALRRRRCLVPMEGYVQRATRAGVRGRFAVSLADGAPMAVAAVWQESAAGPCFAIITCAANRAVGAIHDRMPVVLPPEAWPLWLVPGLVSPIEVWDLLQPCPDDRVVVRQLPVRRRARAVAAGADRQLDLFAPGVALVRPGRPPRRQRPAPPRPARADRRRP</sequence>
<evidence type="ECO:0000256" key="3">
    <source>
        <dbReference type="ARBA" id="ARBA00022763"/>
    </source>
</evidence>
<feature type="region of interest" description="Disordered" evidence="9">
    <location>
        <begin position="215"/>
        <end position="238"/>
    </location>
</feature>
<dbReference type="InterPro" id="IPR036590">
    <property type="entry name" value="SRAP-like"/>
</dbReference>
<evidence type="ECO:0000256" key="1">
    <source>
        <dbReference type="ARBA" id="ARBA00008136"/>
    </source>
</evidence>
<evidence type="ECO:0000313" key="11">
    <source>
        <dbReference type="Proteomes" id="UP000295023"/>
    </source>
</evidence>
<protein>
    <recommendedName>
        <fullName evidence="8">Abasic site processing protein</fullName>
        <ecNumber evidence="8">3.4.-.-</ecNumber>
    </recommendedName>
</protein>
<evidence type="ECO:0000256" key="7">
    <source>
        <dbReference type="ARBA" id="ARBA00023239"/>
    </source>
</evidence>
<evidence type="ECO:0000256" key="6">
    <source>
        <dbReference type="ARBA" id="ARBA00023125"/>
    </source>
</evidence>
<dbReference type="AlphaFoldDB" id="A0A4R4DNH9"/>
<dbReference type="InterPro" id="IPR003738">
    <property type="entry name" value="SRAP"/>
</dbReference>
<proteinExistence type="inferred from homology"/>
<dbReference type="GO" id="GO:0006508">
    <property type="term" value="P:proteolysis"/>
    <property type="evidence" value="ECO:0007669"/>
    <property type="project" value="UniProtKB-KW"/>
</dbReference>
<dbReference type="EMBL" id="SKBM01000008">
    <property type="protein sequence ID" value="TCZ63240.1"/>
    <property type="molecule type" value="Genomic_DNA"/>
</dbReference>
<evidence type="ECO:0000313" key="10">
    <source>
        <dbReference type="EMBL" id="TCZ63240.1"/>
    </source>
</evidence>
<keyword evidence="5" id="KW-0190">Covalent protein-DNA linkage</keyword>
<keyword evidence="7" id="KW-0456">Lyase</keyword>
<accession>A0A4R4DNH9</accession>
<dbReference type="PANTHER" id="PTHR13604:SF0">
    <property type="entry name" value="ABASIC SITE PROCESSING PROTEIN HMCES"/>
    <property type="match status" value="1"/>
</dbReference>
<dbReference type="OrthoDB" id="9782620at2"/>
<feature type="region of interest" description="Disordered" evidence="9">
    <location>
        <begin position="1"/>
        <end position="22"/>
    </location>
</feature>
<keyword evidence="6" id="KW-0238">DNA-binding</keyword>
<keyword evidence="4 8" id="KW-0378">Hydrolase</keyword>
<reference evidence="10 11" key="1">
    <citation type="submission" date="2019-03" db="EMBL/GenBank/DDBJ databases">
        <title>Paracraurococcus aquatilis NE82 genome sequence.</title>
        <authorList>
            <person name="Zhao Y."/>
            <person name="Du Z."/>
        </authorList>
    </citation>
    <scope>NUCLEOTIDE SEQUENCE [LARGE SCALE GENOMIC DNA]</scope>
    <source>
        <strain evidence="10 11">NE82</strain>
    </source>
</reference>
<dbReference type="SUPFAM" id="SSF143081">
    <property type="entry name" value="BB1717-like"/>
    <property type="match status" value="1"/>
</dbReference>
<name>A0A4R4DNH9_9PROT</name>
<dbReference type="GO" id="GO:0106300">
    <property type="term" value="P:protein-DNA covalent cross-linking repair"/>
    <property type="evidence" value="ECO:0007669"/>
    <property type="project" value="InterPro"/>
</dbReference>
<dbReference type="Proteomes" id="UP000295023">
    <property type="component" value="Unassembled WGS sequence"/>
</dbReference>
<keyword evidence="3" id="KW-0227">DNA damage</keyword>
<dbReference type="Pfam" id="PF02586">
    <property type="entry name" value="SRAP"/>
    <property type="match status" value="1"/>
</dbReference>
<evidence type="ECO:0000256" key="2">
    <source>
        <dbReference type="ARBA" id="ARBA00022670"/>
    </source>
</evidence>
<dbReference type="GO" id="GO:0016829">
    <property type="term" value="F:lyase activity"/>
    <property type="evidence" value="ECO:0007669"/>
    <property type="project" value="UniProtKB-KW"/>
</dbReference>
<dbReference type="EC" id="3.4.-.-" evidence="8"/>
<comment type="caution">
    <text evidence="10">The sequence shown here is derived from an EMBL/GenBank/DDBJ whole genome shotgun (WGS) entry which is preliminary data.</text>
</comment>
<keyword evidence="11" id="KW-1185">Reference proteome</keyword>
<dbReference type="Gene3D" id="3.90.1680.10">
    <property type="entry name" value="SOS response associated peptidase-like"/>
    <property type="match status" value="1"/>
</dbReference>